<reference evidence="4 5" key="1">
    <citation type="submission" date="2018-05" db="EMBL/GenBank/DDBJ databases">
        <title>Genome sequencing and assembly of the regulated plant pathogen Lachnellula willkommii and related sister species for the development of diagnostic species identification markers.</title>
        <authorList>
            <person name="Giroux E."/>
            <person name="Bilodeau G."/>
        </authorList>
    </citation>
    <scope>NUCLEOTIDE SEQUENCE [LARGE SCALE GENOMIC DNA]</scope>
    <source>
        <strain evidence="4 5">CBS 172.35</strain>
    </source>
</reference>
<dbReference type="AlphaFoldDB" id="A0A559MC85"/>
<dbReference type="InterPro" id="IPR002347">
    <property type="entry name" value="SDR_fam"/>
</dbReference>
<dbReference type="InterPro" id="IPR036291">
    <property type="entry name" value="NAD(P)-bd_dom_sf"/>
</dbReference>
<gene>
    <name evidence="4" type="primary">RDH11_1</name>
    <name evidence="4" type="ORF">LAWI1_G005975</name>
</gene>
<keyword evidence="2" id="KW-0521">NADP</keyword>
<evidence type="ECO:0000256" key="3">
    <source>
        <dbReference type="ARBA" id="ARBA00023002"/>
    </source>
</evidence>
<dbReference type="GO" id="GO:0016491">
    <property type="term" value="F:oxidoreductase activity"/>
    <property type="evidence" value="ECO:0007669"/>
    <property type="project" value="UniProtKB-KW"/>
</dbReference>
<dbReference type="SUPFAM" id="SSF51735">
    <property type="entry name" value="NAD(P)-binding Rossmann-fold domains"/>
    <property type="match status" value="1"/>
</dbReference>
<evidence type="ECO:0000256" key="2">
    <source>
        <dbReference type="ARBA" id="ARBA00022857"/>
    </source>
</evidence>
<dbReference type="Proteomes" id="UP000315522">
    <property type="component" value="Unassembled WGS sequence"/>
</dbReference>
<dbReference type="EMBL" id="QGML01000817">
    <property type="protein sequence ID" value="TVY90570.1"/>
    <property type="molecule type" value="Genomic_DNA"/>
</dbReference>
<evidence type="ECO:0000256" key="1">
    <source>
        <dbReference type="ARBA" id="ARBA00006484"/>
    </source>
</evidence>
<name>A0A559MC85_9HELO</name>
<comment type="similarity">
    <text evidence="1">Belongs to the short-chain dehydrogenases/reductases (SDR) family.</text>
</comment>
<sequence>MSFRAIWQQFFPSGSTPFTEAELAPGSQVGKVFTITGANSGIGKELTRFLYPTGATIYLAGRSQERISKAISEIESTASTSGTKGILKSLHGLDFNDLRTVKPAYESFALQEKALHIIWNNAGMVFTPGTSTLQGLEGHMGANAVGPFLFTTLLVPFLKAGAKNSGQPSRIIWTGSVQIELASPLGGIDFAHLNDGKTISKVTDYAASKCGNLFLAHEAAARWGDQGIISICHNPGNLHTSIFDREHWLSVFILRSFFLYPAKYGAYTMMFSGFSDKITQAQNGCYVWPFGIIKPCAREDVYKAIDKGKAKQFWEWCEEKLLRVMGTSYSRNQERLGFN</sequence>
<keyword evidence="3" id="KW-0560">Oxidoreductase</keyword>
<dbReference type="PRINTS" id="PR00081">
    <property type="entry name" value="GDHRDH"/>
</dbReference>
<evidence type="ECO:0000313" key="4">
    <source>
        <dbReference type="EMBL" id="TVY90570.1"/>
    </source>
</evidence>
<evidence type="ECO:0000313" key="5">
    <source>
        <dbReference type="Proteomes" id="UP000315522"/>
    </source>
</evidence>
<dbReference type="PANTHER" id="PTHR24320">
    <property type="entry name" value="RETINOL DEHYDROGENASE"/>
    <property type="match status" value="1"/>
</dbReference>
<dbReference type="Pfam" id="PF00106">
    <property type="entry name" value="adh_short"/>
    <property type="match status" value="1"/>
</dbReference>
<organism evidence="4 5">
    <name type="scientific">Lachnellula willkommii</name>
    <dbReference type="NCBI Taxonomy" id="215461"/>
    <lineage>
        <taxon>Eukaryota</taxon>
        <taxon>Fungi</taxon>
        <taxon>Dikarya</taxon>
        <taxon>Ascomycota</taxon>
        <taxon>Pezizomycotina</taxon>
        <taxon>Leotiomycetes</taxon>
        <taxon>Helotiales</taxon>
        <taxon>Lachnaceae</taxon>
        <taxon>Lachnellula</taxon>
    </lineage>
</organism>
<comment type="caution">
    <text evidence="4">The sequence shown here is derived from an EMBL/GenBank/DDBJ whole genome shotgun (WGS) entry which is preliminary data.</text>
</comment>
<keyword evidence="5" id="KW-1185">Reference proteome</keyword>
<accession>A0A559MC85</accession>
<dbReference type="PANTHER" id="PTHR24320:SF236">
    <property type="entry name" value="SHORT-CHAIN DEHYDROGENASE-RELATED"/>
    <property type="match status" value="1"/>
</dbReference>
<proteinExistence type="inferred from homology"/>
<dbReference type="Gene3D" id="3.40.50.720">
    <property type="entry name" value="NAD(P)-binding Rossmann-like Domain"/>
    <property type="match status" value="1"/>
</dbReference>
<protein>
    <submittedName>
        <fullName evidence="4">Retinol dehydrogenase</fullName>
    </submittedName>
</protein>